<evidence type="ECO:0000256" key="12">
    <source>
        <dbReference type="ARBA" id="ARBA00034430"/>
    </source>
</evidence>
<keyword evidence="6" id="KW-0631">Potassium channel</keyword>
<evidence type="ECO:0000256" key="7">
    <source>
        <dbReference type="ARBA" id="ARBA00022958"/>
    </source>
</evidence>
<dbReference type="Pfam" id="PF06736">
    <property type="entry name" value="TMEM175"/>
    <property type="match status" value="1"/>
</dbReference>
<evidence type="ECO:0000256" key="6">
    <source>
        <dbReference type="ARBA" id="ARBA00022826"/>
    </source>
</evidence>
<accession>A0ABT8M8U0</accession>
<dbReference type="PANTHER" id="PTHR31462:SF5">
    <property type="entry name" value="ENDOSOMAL_LYSOSOMAL PROTON CHANNEL TMEM175"/>
    <property type="match status" value="1"/>
</dbReference>
<feature type="transmembrane region" description="Helical" evidence="13">
    <location>
        <begin position="66"/>
        <end position="86"/>
    </location>
</feature>
<dbReference type="PANTHER" id="PTHR31462">
    <property type="entry name" value="ENDOSOMAL/LYSOSOMAL POTASSIUM CHANNEL TMEM175"/>
    <property type="match status" value="1"/>
</dbReference>
<sequence length="227" mass="25714">MVASRSDDSPKRSGENRLTAFLPADRLRAFADGVFAIVITLLVLELPVPEATDDLLWALLEAWPDFLAYVISFVFIGGFWITHSSITRLTEHEDGVTFRMTLVMLFFVSLLPFSTSLMAKHLVGPGSRLSVFIYGLDLLFASFMLDRIMRYLARRPELLVDGLAEEDLRIMEHRRLYGIMLDGVGVLLALILPRVAIAIYVLVAFYFILQPLFYGRTLKHSLEKQGE</sequence>
<feature type="transmembrane region" description="Helical" evidence="13">
    <location>
        <begin position="27"/>
        <end position="46"/>
    </location>
</feature>
<dbReference type="InterPro" id="IPR010617">
    <property type="entry name" value="TMEM175-like"/>
</dbReference>
<comment type="caution">
    <text evidence="14">The sequence shown here is derived from an EMBL/GenBank/DDBJ whole genome shotgun (WGS) entry which is preliminary data.</text>
</comment>
<evidence type="ECO:0000256" key="5">
    <source>
        <dbReference type="ARBA" id="ARBA00022692"/>
    </source>
</evidence>
<gene>
    <name evidence="14" type="ORF">FGU65_05530</name>
</gene>
<comment type="similarity">
    <text evidence="2">Belongs to the TMEM175 family.</text>
</comment>
<keyword evidence="8 13" id="KW-1133">Transmembrane helix</keyword>
<organism evidence="14 15">
    <name type="scientific">Methanoculleus frigidifontis</name>
    <dbReference type="NCBI Taxonomy" id="2584085"/>
    <lineage>
        <taxon>Archaea</taxon>
        <taxon>Methanobacteriati</taxon>
        <taxon>Methanobacteriota</taxon>
        <taxon>Stenosarchaea group</taxon>
        <taxon>Methanomicrobia</taxon>
        <taxon>Methanomicrobiales</taxon>
        <taxon>Methanomicrobiaceae</taxon>
        <taxon>Methanoculleus</taxon>
    </lineage>
</organism>
<evidence type="ECO:0000256" key="11">
    <source>
        <dbReference type="ARBA" id="ARBA00023303"/>
    </source>
</evidence>
<dbReference type="EMBL" id="VCYH01000003">
    <property type="protein sequence ID" value="MDN7024356.1"/>
    <property type="molecule type" value="Genomic_DNA"/>
</dbReference>
<comment type="subcellular location">
    <subcellularLocation>
        <location evidence="1">Membrane</location>
        <topology evidence="1">Multi-pass membrane protein</topology>
    </subcellularLocation>
</comment>
<keyword evidence="11" id="KW-0407">Ion channel</keyword>
<keyword evidence="10 13" id="KW-0472">Membrane</keyword>
<proteinExistence type="inferred from homology"/>
<evidence type="ECO:0000256" key="2">
    <source>
        <dbReference type="ARBA" id="ARBA00006920"/>
    </source>
</evidence>
<evidence type="ECO:0000313" key="15">
    <source>
        <dbReference type="Proteomes" id="UP001168338"/>
    </source>
</evidence>
<evidence type="ECO:0000256" key="1">
    <source>
        <dbReference type="ARBA" id="ARBA00004141"/>
    </source>
</evidence>
<feature type="transmembrane region" description="Helical" evidence="13">
    <location>
        <begin position="98"/>
        <end position="119"/>
    </location>
</feature>
<keyword evidence="9" id="KW-0406">Ion transport</keyword>
<evidence type="ECO:0000313" key="14">
    <source>
        <dbReference type="EMBL" id="MDN7024356.1"/>
    </source>
</evidence>
<evidence type="ECO:0000256" key="8">
    <source>
        <dbReference type="ARBA" id="ARBA00022989"/>
    </source>
</evidence>
<dbReference type="Proteomes" id="UP001168338">
    <property type="component" value="Unassembled WGS sequence"/>
</dbReference>
<reference evidence="14" key="1">
    <citation type="submission" date="2019-05" db="EMBL/GenBank/DDBJ databases">
        <title>Methanoculleus sp. FWC-SCC1, a methanogenic archaeon isolated from deep marine cold seep.</title>
        <authorList>
            <person name="Chen Y.-W."/>
            <person name="Chen S.-C."/>
            <person name="Teng N.-H."/>
            <person name="Lai M.-C."/>
        </authorList>
    </citation>
    <scope>NUCLEOTIDE SEQUENCE</scope>
    <source>
        <strain evidence="14">FWC-SCC1</strain>
    </source>
</reference>
<evidence type="ECO:0000256" key="13">
    <source>
        <dbReference type="SAM" id="Phobius"/>
    </source>
</evidence>
<evidence type="ECO:0000256" key="3">
    <source>
        <dbReference type="ARBA" id="ARBA00022448"/>
    </source>
</evidence>
<evidence type="ECO:0000256" key="4">
    <source>
        <dbReference type="ARBA" id="ARBA00022538"/>
    </source>
</evidence>
<keyword evidence="7" id="KW-0630">Potassium</keyword>
<protein>
    <submittedName>
        <fullName evidence="14">DUF1211 domain-containing protein</fullName>
    </submittedName>
</protein>
<evidence type="ECO:0000256" key="9">
    <source>
        <dbReference type="ARBA" id="ARBA00023065"/>
    </source>
</evidence>
<name>A0ABT8M8U0_9EURY</name>
<comment type="catalytic activity">
    <reaction evidence="12">
        <text>K(+)(in) = K(+)(out)</text>
        <dbReference type="Rhea" id="RHEA:29463"/>
        <dbReference type="ChEBI" id="CHEBI:29103"/>
    </reaction>
</comment>
<evidence type="ECO:0000256" key="10">
    <source>
        <dbReference type="ARBA" id="ARBA00023136"/>
    </source>
</evidence>
<keyword evidence="3" id="KW-0813">Transport</keyword>
<keyword evidence="5 13" id="KW-0812">Transmembrane</keyword>
<keyword evidence="4" id="KW-0633">Potassium transport</keyword>
<feature type="transmembrane region" description="Helical" evidence="13">
    <location>
        <begin position="179"/>
        <end position="209"/>
    </location>
</feature>
<feature type="transmembrane region" description="Helical" evidence="13">
    <location>
        <begin position="131"/>
        <end position="149"/>
    </location>
</feature>
<keyword evidence="15" id="KW-1185">Reference proteome</keyword>